<proteinExistence type="predicted"/>
<keyword evidence="3" id="KW-1185">Reference proteome</keyword>
<dbReference type="OrthoDB" id="10252102at2759"/>
<sequence>CIHTFLISHVMAAASKATIPSSSMVLGSISTLNNPNLLKMSYYFTILSPTDTPLFNIAFGTSKGGGDGIARFRFPETAQYMNQFIIHSSLDILEEAQWTNGGMYLKHIDTYPPAAAYITAFLTPSGARFLLLHQPPHLPSSTSTSSGLGSSSLLGTAGSTTRASSSSIAANPTSPQTEEAVRQFMNEVYESYVKTAMSPFYKQGMEIKSPVFRTRVTAAGKKWL</sequence>
<protein>
    <submittedName>
        <fullName evidence="2">Trafficking protein particle complex subunit 2/Sedlin</fullName>
    </submittedName>
</protein>
<dbReference type="Proteomes" id="UP001150942">
    <property type="component" value="Unassembled WGS sequence"/>
</dbReference>
<dbReference type="SUPFAM" id="SSF64356">
    <property type="entry name" value="SNARE-like"/>
    <property type="match status" value="1"/>
</dbReference>
<reference evidence="2" key="2">
    <citation type="journal article" date="2023" name="IMA Fungus">
        <title>Comparative genomic study of the Penicillium genus elucidates a diverse pangenome and 15 lateral gene transfer events.</title>
        <authorList>
            <person name="Petersen C."/>
            <person name="Sorensen T."/>
            <person name="Nielsen M.R."/>
            <person name="Sondergaard T.E."/>
            <person name="Sorensen J.L."/>
            <person name="Fitzpatrick D.A."/>
            <person name="Frisvad J.C."/>
            <person name="Nielsen K.L."/>
        </authorList>
    </citation>
    <scope>NUCLEOTIDE SEQUENCE</scope>
    <source>
        <strain evidence="2">IBT 20477</strain>
    </source>
</reference>
<dbReference type="CDD" id="cd14825">
    <property type="entry name" value="TRAPPC2_sedlin"/>
    <property type="match status" value="1"/>
</dbReference>
<dbReference type="Pfam" id="PF04628">
    <property type="entry name" value="Sedlin_N"/>
    <property type="match status" value="1"/>
</dbReference>
<dbReference type="GO" id="GO:0006888">
    <property type="term" value="P:endoplasmic reticulum to Golgi vesicle-mediated transport"/>
    <property type="evidence" value="ECO:0007669"/>
    <property type="project" value="InterPro"/>
</dbReference>
<feature type="non-terminal residue" evidence="2">
    <location>
        <position position="1"/>
    </location>
</feature>
<dbReference type="InterPro" id="IPR006722">
    <property type="entry name" value="Sedlin"/>
</dbReference>
<name>A0A9W9J3N6_9EURO</name>
<accession>A0A9W9J3N6</accession>
<dbReference type="Gene3D" id="3.30.450.70">
    <property type="match status" value="1"/>
</dbReference>
<evidence type="ECO:0000256" key="1">
    <source>
        <dbReference type="SAM" id="MobiDB-lite"/>
    </source>
</evidence>
<feature type="compositionally biased region" description="Low complexity" evidence="1">
    <location>
        <begin position="140"/>
        <end position="170"/>
    </location>
</feature>
<organism evidence="2 3">
    <name type="scientific">Penicillium cf. viridicatum</name>
    <dbReference type="NCBI Taxonomy" id="2972119"/>
    <lineage>
        <taxon>Eukaryota</taxon>
        <taxon>Fungi</taxon>
        <taxon>Dikarya</taxon>
        <taxon>Ascomycota</taxon>
        <taxon>Pezizomycotina</taxon>
        <taxon>Eurotiomycetes</taxon>
        <taxon>Eurotiomycetidae</taxon>
        <taxon>Eurotiales</taxon>
        <taxon>Aspergillaceae</taxon>
        <taxon>Penicillium</taxon>
    </lineage>
</organism>
<reference evidence="2" key="1">
    <citation type="submission" date="2022-11" db="EMBL/GenBank/DDBJ databases">
        <authorList>
            <person name="Petersen C."/>
        </authorList>
    </citation>
    <scope>NUCLEOTIDE SEQUENCE</scope>
    <source>
        <strain evidence="2">IBT 20477</strain>
    </source>
</reference>
<dbReference type="AlphaFoldDB" id="A0A9W9J3N6"/>
<evidence type="ECO:0000313" key="2">
    <source>
        <dbReference type="EMBL" id="KAJ5187036.1"/>
    </source>
</evidence>
<dbReference type="EMBL" id="JAPQKQ010000007">
    <property type="protein sequence ID" value="KAJ5187036.1"/>
    <property type="molecule type" value="Genomic_DNA"/>
</dbReference>
<comment type="caution">
    <text evidence="2">The sequence shown here is derived from an EMBL/GenBank/DDBJ whole genome shotgun (WGS) entry which is preliminary data.</text>
</comment>
<feature type="region of interest" description="Disordered" evidence="1">
    <location>
        <begin position="140"/>
        <end position="177"/>
    </location>
</feature>
<gene>
    <name evidence="2" type="ORF">N7449_010030</name>
</gene>
<dbReference type="PANTHER" id="PTHR12403">
    <property type="entry name" value="TRAFFICKING PROTEIN PARTICLE COMPLEX SUBUNIT 2"/>
    <property type="match status" value="1"/>
</dbReference>
<evidence type="ECO:0000313" key="3">
    <source>
        <dbReference type="Proteomes" id="UP001150942"/>
    </source>
</evidence>
<dbReference type="GO" id="GO:0005737">
    <property type="term" value="C:cytoplasm"/>
    <property type="evidence" value="ECO:0007669"/>
    <property type="project" value="GOC"/>
</dbReference>
<dbReference type="InterPro" id="IPR011012">
    <property type="entry name" value="Longin-like_dom_sf"/>
</dbReference>